<sequence>METTGNGDFPVEISLIDESVGGMTTHAKRVALFAIRGGQSVPSRPTMPDTETLRLRCLLLLEESLEFFAAAGFELDLYTMYSPQCRVGERFGYSLYETDDVPSYEGMVDACADVSVVNTGTLIALGAGDVEVLETVDKCNLSKVSGDVKRDANGKILKPAGWSPPVYGCVTEYELSAGFGNGIQLAEEGVHLQ</sequence>
<gene>
    <name evidence="1" type="ORF">UFOVP1004_51</name>
</gene>
<name>A0A6J5Q105_9CAUD</name>
<organism evidence="1">
    <name type="scientific">uncultured Caudovirales phage</name>
    <dbReference type="NCBI Taxonomy" id="2100421"/>
    <lineage>
        <taxon>Viruses</taxon>
        <taxon>Duplodnaviria</taxon>
        <taxon>Heunggongvirae</taxon>
        <taxon>Uroviricota</taxon>
        <taxon>Caudoviricetes</taxon>
        <taxon>Peduoviridae</taxon>
        <taxon>Maltschvirus</taxon>
        <taxon>Maltschvirus maltsch</taxon>
    </lineage>
</organism>
<dbReference type="Gene3D" id="1.10.3420.10">
    <property type="entry name" value="putative ntp pyrophosphohydrolase like domain"/>
    <property type="match status" value="1"/>
</dbReference>
<reference evidence="1" key="1">
    <citation type="submission" date="2020-05" db="EMBL/GenBank/DDBJ databases">
        <authorList>
            <person name="Chiriac C."/>
            <person name="Salcher M."/>
            <person name="Ghai R."/>
            <person name="Kavagutti S V."/>
        </authorList>
    </citation>
    <scope>NUCLEOTIDE SEQUENCE</scope>
</reference>
<accession>A0A6J5Q105</accession>
<proteinExistence type="predicted"/>
<dbReference type="GO" id="GO:0016787">
    <property type="term" value="F:hydrolase activity"/>
    <property type="evidence" value="ECO:0007669"/>
    <property type="project" value="UniProtKB-KW"/>
</dbReference>
<dbReference type="EMBL" id="LR796964">
    <property type="protein sequence ID" value="CAB4178033.1"/>
    <property type="molecule type" value="Genomic_DNA"/>
</dbReference>
<keyword evidence="1" id="KW-0378">Hydrolase</keyword>
<dbReference type="InterPro" id="IPR023292">
    <property type="entry name" value="NTP_PyroPHydrolase-like_dom_sf"/>
</dbReference>
<protein>
    <submittedName>
        <fullName evidence="1">Phosphoribosyl-ATP pyrophosphohydrolase-like</fullName>
    </submittedName>
</protein>
<evidence type="ECO:0000313" key="1">
    <source>
        <dbReference type="EMBL" id="CAB4178033.1"/>
    </source>
</evidence>